<reference evidence="2 3" key="1">
    <citation type="submission" date="2015-01" db="EMBL/GenBank/DDBJ databases">
        <title>The Genome Sequence of Cladophialophora immunda CBS83496.</title>
        <authorList>
            <consortium name="The Broad Institute Genomics Platform"/>
            <person name="Cuomo C."/>
            <person name="de Hoog S."/>
            <person name="Gorbushina A."/>
            <person name="Stielow B."/>
            <person name="Teixiera M."/>
            <person name="Abouelleil A."/>
            <person name="Chapman S.B."/>
            <person name="Priest M."/>
            <person name="Young S.K."/>
            <person name="Wortman J."/>
            <person name="Nusbaum C."/>
            <person name="Birren B."/>
        </authorList>
    </citation>
    <scope>NUCLEOTIDE SEQUENCE [LARGE SCALE GENOMIC DNA]</scope>
    <source>
        <strain evidence="2 3">CBS 83496</strain>
    </source>
</reference>
<dbReference type="RefSeq" id="XP_016248541.1">
    <property type="nucleotide sequence ID" value="XM_016395122.1"/>
</dbReference>
<evidence type="ECO:0000256" key="1">
    <source>
        <dbReference type="SAM" id="MobiDB-lite"/>
    </source>
</evidence>
<sequence>MYNVALPNGCIILWKRGSCEVMCGRLNGRSGHLAETHWAMTSPTDGTAATRTRRQSHNLPSELCQETPRPRLCSLNGQPPSGTCYPECRLCYIDRESEESELIRFGEEETVTQRQVSPGGFGCEPKSVMWPA</sequence>
<dbReference type="GeneID" id="27347192"/>
<dbReference type="EMBL" id="KN847043">
    <property type="protein sequence ID" value="KIW28325.1"/>
    <property type="molecule type" value="Genomic_DNA"/>
</dbReference>
<evidence type="ECO:0000313" key="3">
    <source>
        <dbReference type="Proteomes" id="UP000054466"/>
    </source>
</evidence>
<dbReference type="AlphaFoldDB" id="A0A0D2CDF4"/>
<proteinExistence type="predicted"/>
<accession>A0A0D2CDF4</accession>
<organism evidence="2 3">
    <name type="scientific">Cladophialophora immunda</name>
    <dbReference type="NCBI Taxonomy" id="569365"/>
    <lineage>
        <taxon>Eukaryota</taxon>
        <taxon>Fungi</taxon>
        <taxon>Dikarya</taxon>
        <taxon>Ascomycota</taxon>
        <taxon>Pezizomycotina</taxon>
        <taxon>Eurotiomycetes</taxon>
        <taxon>Chaetothyriomycetidae</taxon>
        <taxon>Chaetothyriales</taxon>
        <taxon>Herpotrichiellaceae</taxon>
        <taxon>Cladophialophora</taxon>
    </lineage>
</organism>
<evidence type="ECO:0000313" key="2">
    <source>
        <dbReference type="EMBL" id="KIW28325.1"/>
    </source>
</evidence>
<protein>
    <submittedName>
        <fullName evidence="2">Uncharacterized protein</fullName>
    </submittedName>
</protein>
<dbReference type="VEuPathDB" id="FungiDB:PV07_07998"/>
<feature type="region of interest" description="Disordered" evidence="1">
    <location>
        <begin position="43"/>
        <end position="63"/>
    </location>
</feature>
<dbReference type="Proteomes" id="UP000054466">
    <property type="component" value="Unassembled WGS sequence"/>
</dbReference>
<name>A0A0D2CDF4_9EURO</name>
<dbReference type="HOGENOM" id="CLU_1916851_0_0_1"/>
<keyword evidence="3" id="KW-1185">Reference proteome</keyword>
<gene>
    <name evidence="2" type="ORF">PV07_07998</name>
</gene>